<feature type="domain" description="Major facilitator superfamily (MFS) profile" evidence="11">
    <location>
        <begin position="27"/>
        <end position="484"/>
    </location>
</feature>
<evidence type="ECO:0000256" key="5">
    <source>
        <dbReference type="ARBA" id="ARBA00022911"/>
    </source>
</evidence>
<dbReference type="InterPro" id="IPR003663">
    <property type="entry name" value="Sugar/inositol_transpt"/>
</dbReference>
<keyword evidence="4 10" id="KW-0812">Transmembrane</keyword>
<dbReference type="PROSITE" id="PS50850">
    <property type="entry name" value="MFS"/>
    <property type="match status" value="1"/>
</dbReference>
<evidence type="ECO:0000256" key="4">
    <source>
        <dbReference type="ARBA" id="ARBA00022692"/>
    </source>
</evidence>
<dbReference type="RefSeq" id="XP_037161443.1">
    <property type="nucleotide sequence ID" value="XM_037311737.1"/>
</dbReference>
<dbReference type="GeneID" id="59291498"/>
<feature type="transmembrane region" description="Helical" evidence="10">
    <location>
        <begin position="356"/>
        <end position="373"/>
    </location>
</feature>
<evidence type="ECO:0000256" key="3">
    <source>
        <dbReference type="ARBA" id="ARBA00022448"/>
    </source>
</evidence>
<dbReference type="PANTHER" id="PTHR48022">
    <property type="entry name" value="PLASTIDIC GLUCOSE TRANSPORTER 4"/>
    <property type="match status" value="1"/>
</dbReference>
<evidence type="ECO:0000256" key="8">
    <source>
        <dbReference type="ARBA" id="ARBA00043213"/>
    </source>
</evidence>
<dbReference type="InterPro" id="IPR005828">
    <property type="entry name" value="MFS_sugar_transport-like"/>
</dbReference>
<feature type="transmembrane region" description="Helical" evidence="10">
    <location>
        <begin position="101"/>
        <end position="120"/>
    </location>
</feature>
<dbReference type="PANTHER" id="PTHR48022:SF34">
    <property type="entry name" value="MAJOR FACILITATOR SUPERFAMILY (MFS) PROFILE DOMAIN-CONTAINING PROTEIN-RELATED"/>
    <property type="match status" value="1"/>
</dbReference>
<evidence type="ECO:0000259" key="11">
    <source>
        <dbReference type="PROSITE" id="PS50850"/>
    </source>
</evidence>
<keyword evidence="3 9" id="KW-0813">Transport</keyword>
<dbReference type="Proteomes" id="UP000578531">
    <property type="component" value="Unassembled WGS sequence"/>
</dbReference>
<gene>
    <name evidence="12" type="ORF">HO173_009849</name>
</gene>
<feature type="transmembrane region" description="Helical" evidence="10">
    <location>
        <begin position="327"/>
        <end position="349"/>
    </location>
</feature>
<dbReference type="Gene3D" id="1.20.1250.20">
    <property type="entry name" value="MFS general substrate transporter like domains"/>
    <property type="match status" value="1"/>
</dbReference>
<evidence type="ECO:0000256" key="2">
    <source>
        <dbReference type="ARBA" id="ARBA00010992"/>
    </source>
</evidence>
<feature type="transmembrane region" description="Helical" evidence="10">
    <location>
        <begin position="161"/>
        <end position="183"/>
    </location>
</feature>
<feature type="transmembrane region" description="Helical" evidence="10">
    <location>
        <begin position="430"/>
        <end position="451"/>
    </location>
</feature>
<feature type="transmembrane region" description="Helical" evidence="10">
    <location>
        <begin position="195"/>
        <end position="215"/>
    </location>
</feature>
<feature type="transmembrane region" description="Helical" evidence="10">
    <location>
        <begin position="393"/>
        <end position="418"/>
    </location>
</feature>
<protein>
    <recommendedName>
        <fullName evidence="8">Quinate transporter</fullName>
    </recommendedName>
</protein>
<proteinExistence type="inferred from homology"/>
<dbReference type="AlphaFoldDB" id="A0A8H6FNY0"/>
<comment type="subcellular location">
    <subcellularLocation>
        <location evidence="1">Membrane</location>
        <topology evidence="1">Multi-pass membrane protein</topology>
    </subcellularLocation>
</comment>
<feature type="transmembrane region" description="Helical" evidence="10">
    <location>
        <begin position="457"/>
        <end position="480"/>
    </location>
</feature>
<name>A0A8H6FNY0_9LECA</name>
<evidence type="ECO:0000256" key="6">
    <source>
        <dbReference type="ARBA" id="ARBA00022989"/>
    </source>
</evidence>
<dbReference type="GO" id="GO:0016020">
    <property type="term" value="C:membrane"/>
    <property type="evidence" value="ECO:0007669"/>
    <property type="project" value="UniProtKB-SubCell"/>
</dbReference>
<feature type="transmembrane region" description="Helical" evidence="10">
    <location>
        <begin position="24"/>
        <end position="51"/>
    </location>
</feature>
<feature type="transmembrane region" description="Helical" evidence="10">
    <location>
        <begin position="289"/>
        <end position="307"/>
    </location>
</feature>
<keyword evidence="13" id="KW-1185">Reference proteome</keyword>
<dbReference type="PRINTS" id="PR00171">
    <property type="entry name" value="SUGRTRNSPORT"/>
</dbReference>
<organism evidence="12 13">
    <name type="scientific">Letharia columbiana</name>
    <dbReference type="NCBI Taxonomy" id="112416"/>
    <lineage>
        <taxon>Eukaryota</taxon>
        <taxon>Fungi</taxon>
        <taxon>Dikarya</taxon>
        <taxon>Ascomycota</taxon>
        <taxon>Pezizomycotina</taxon>
        <taxon>Lecanoromycetes</taxon>
        <taxon>OSLEUM clade</taxon>
        <taxon>Lecanoromycetidae</taxon>
        <taxon>Lecanorales</taxon>
        <taxon>Lecanorineae</taxon>
        <taxon>Parmeliaceae</taxon>
        <taxon>Letharia</taxon>
    </lineage>
</organism>
<comment type="similarity">
    <text evidence="2 9">Belongs to the major facilitator superfamily. Sugar transporter (TC 2.A.1.1) family.</text>
</comment>
<keyword evidence="6 10" id="KW-1133">Transmembrane helix</keyword>
<dbReference type="OrthoDB" id="508119at2759"/>
<keyword evidence="5" id="KW-0672">Quinate metabolism</keyword>
<feature type="transmembrane region" description="Helical" evidence="10">
    <location>
        <begin position="126"/>
        <end position="149"/>
    </location>
</feature>
<dbReference type="NCBIfam" id="TIGR00879">
    <property type="entry name" value="SP"/>
    <property type="match status" value="1"/>
</dbReference>
<dbReference type="InterPro" id="IPR020846">
    <property type="entry name" value="MFS_dom"/>
</dbReference>
<evidence type="ECO:0000256" key="7">
    <source>
        <dbReference type="ARBA" id="ARBA00023136"/>
    </source>
</evidence>
<dbReference type="FunFam" id="1.20.1250.20:FF:000026">
    <property type="entry name" value="MFS quinate transporter QutD"/>
    <property type="match status" value="1"/>
</dbReference>
<evidence type="ECO:0000313" key="12">
    <source>
        <dbReference type="EMBL" id="KAF6232012.1"/>
    </source>
</evidence>
<evidence type="ECO:0000256" key="10">
    <source>
        <dbReference type="SAM" id="Phobius"/>
    </source>
</evidence>
<evidence type="ECO:0000313" key="13">
    <source>
        <dbReference type="Proteomes" id="UP000578531"/>
    </source>
</evidence>
<evidence type="ECO:0000256" key="9">
    <source>
        <dbReference type="RuleBase" id="RU003346"/>
    </source>
</evidence>
<sequence length="542" mass="59910">MKGLFYSQDASANQAPRQVYNWRIYALACSSSMGAAMFGYDSAFIGGALTLPSFQKRFGLESAHGTKLANLKANIVSTFQAGAFFGAILVYPVTEKFGRRLTLLLCGLLFNLGAIAQLASSGHVGAIYAGRVLTGLAVGASSLIIPVYISESSPPAIRGRLVGLFECFLQVSQVIGFWMNYGVSLHVPKTLDKQWQIPFSFQVVPASLLVILMFFQPESPRWLVKAGKADQARRNLSRLRHLPLDHEYISWEINTAQRQIEAENSLGANRSVWAKVQQAFTLPGNRQRLLIGMALMLLQNMSGINALNYYSPAIFAAIGFSGTDVSLLATGVFGLVKATTTLILMLFLIDRLGRRRAMLIGSCGGIVAMYYLGGYTAQSHSFTSEHVPKDGGAYMAILMVYLFAFFYALSWNGVPWVFCSEVFPTAIRSVCLVFTTCSQWLAQFIIVYSTPYMMTNITYGTFLLFGTSLVVGIVFIYLFFPETKGLLLEEMDILFSQRGPATAKRRETDRIIQDRRNDGHAQAVVAEKWDEKTDPMIHVEAV</sequence>
<dbReference type="InterPro" id="IPR036259">
    <property type="entry name" value="MFS_trans_sf"/>
</dbReference>
<dbReference type="Pfam" id="PF00083">
    <property type="entry name" value="Sugar_tr"/>
    <property type="match status" value="1"/>
</dbReference>
<dbReference type="GO" id="GO:0005351">
    <property type="term" value="F:carbohydrate:proton symporter activity"/>
    <property type="evidence" value="ECO:0007669"/>
    <property type="project" value="TreeGrafter"/>
</dbReference>
<dbReference type="InterPro" id="IPR005829">
    <property type="entry name" value="Sugar_transporter_CS"/>
</dbReference>
<feature type="transmembrane region" description="Helical" evidence="10">
    <location>
        <begin position="71"/>
        <end position="94"/>
    </location>
</feature>
<dbReference type="PROSITE" id="PS00216">
    <property type="entry name" value="SUGAR_TRANSPORT_1"/>
    <property type="match status" value="1"/>
</dbReference>
<evidence type="ECO:0000256" key="1">
    <source>
        <dbReference type="ARBA" id="ARBA00004141"/>
    </source>
</evidence>
<accession>A0A8H6FNY0</accession>
<dbReference type="SUPFAM" id="SSF103473">
    <property type="entry name" value="MFS general substrate transporter"/>
    <property type="match status" value="1"/>
</dbReference>
<keyword evidence="7 10" id="KW-0472">Membrane</keyword>
<dbReference type="EMBL" id="JACCJC010000052">
    <property type="protein sequence ID" value="KAF6232012.1"/>
    <property type="molecule type" value="Genomic_DNA"/>
</dbReference>
<dbReference type="InterPro" id="IPR050360">
    <property type="entry name" value="MFS_Sugar_Transporters"/>
</dbReference>
<reference evidence="12 13" key="1">
    <citation type="journal article" date="2020" name="Genomics">
        <title>Complete, high-quality genomes from long-read metagenomic sequencing of two wolf lichen thalli reveals enigmatic genome architecture.</title>
        <authorList>
            <person name="McKenzie S.K."/>
            <person name="Walston R.F."/>
            <person name="Allen J.L."/>
        </authorList>
    </citation>
    <scope>NUCLEOTIDE SEQUENCE [LARGE SCALE GENOMIC DNA]</scope>
    <source>
        <strain evidence="12">WasteWater2</strain>
    </source>
</reference>
<dbReference type="PROSITE" id="PS00217">
    <property type="entry name" value="SUGAR_TRANSPORT_2"/>
    <property type="match status" value="1"/>
</dbReference>
<comment type="caution">
    <text evidence="12">The sequence shown here is derived from an EMBL/GenBank/DDBJ whole genome shotgun (WGS) entry which is preliminary data.</text>
</comment>